<organism evidence="1 2">
    <name type="scientific">Candidatus Methylacidithermus pantelleriae</name>
    <dbReference type="NCBI Taxonomy" id="2744239"/>
    <lineage>
        <taxon>Bacteria</taxon>
        <taxon>Pseudomonadati</taxon>
        <taxon>Verrucomicrobiota</taxon>
        <taxon>Methylacidiphilae</taxon>
        <taxon>Methylacidiphilales</taxon>
        <taxon>Methylacidiphilaceae</taxon>
        <taxon>Candidatus Methylacidithermus</taxon>
    </lineage>
</organism>
<sequence>MTSPRGPRPIVKKDEPPKDCPWVLGSLQGWQSRLDVSLACLKKGVGINPVRRAGEGLSGRACER</sequence>
<dbReference type="AlphaFoldDB" id="A0A8J2FRI9"/>
<evidence type="ECO:0000313" key="1">
    <source>
        <dbReference type="EMBL" id="CAF0689087.1"/>
    </source>
</evidence>
<dbReference type="Proteomes" id="UP000663859">
    <property type="component" value="Unassembled WGS sequence"/>
</dbReference>
<evidence type="ECO:0000313" key="2">
    <source>
        <dbReference type="Proteomes" id="UP000663859"/>
    </source>
</evidence>
<accession>A0A8J2FRI9</accession>
<name>A0A8J2FRI9_9BACT</name>
<dbReference type="EMBL" id="CAJNOB010000001">
    <property type="protein sequence ID" value="CAF0689087.1"/>
    <property type="molecule type" value="Genomic_DNA"/>
</dbReference>
<reference evidence="1" key="1">
    <citation type="submission" date="2021-02" db="EMBL/GenBank/DDBJ databases">
        <authorList>
            <person name="Cremers G."/>
            <person name="Picone N."/>
        </authorList>
    </citation>
    <scope>NUCLEOTIDE SEQUENCE</scope>
    <source>
        <strain evidence="1">PQ17</strain>
    </source>
</reference>
<keyword evidence="2" id="KW-1185">Reference proteome</keyword>
<gene>
    <name evidence="1" type="ORF">MPNT_10106</name>
</gene>
<protein>
    <submittedName>
        <fullName evidence="1">Uncharacterized protein</fullName>
    </submittedName>
</protein>
<comment type="caution">
    <text evidence="1">The sequence shown here is derived from an EMBL/GenBank/DDBJ whole genome shotgun (WGS) entry which is preliminary data.</text>
</comment>
<proteinExistence type="predicted"/>